<dbReference type="EMBL" id="JAUSRA010000001">
    <property type="protein sequence ID" value="MDP9795093.1"/>
    <property type="molecule type" value="Genomic_DNA"/>
</dbReference>
<dbReference type="CDD" id="cd00093">
    <property type="entry name" value="HTH_XRE"/>
    <property type="match status" value="1"/>
</dbReference>
<reference evidence="2 3" key="1">
    <citation type="submission" date="2023-07" db="EMBL/GenBank/DDBJ databases">
        <title>Sequencing the genomes of 1000 actinobacteria strains.</title>
        <authorList>
            <person name="Klenk H.-P."/>
        </authorList>
    </citation>
    <scope>NUCLEOTIDE SEQUENCE [LARGE SCALE GENOMIC DNA]</scope>
    <source>
        <strain evidence="2 3">DSM 44710</strain>
    </source>
</reference>
<dbReference type="Pfam" id="PF13560">
    <property type="entry name" value="HTH_31"/>
    <property type="match status" value="1"/>
</dbReference>
<keyword evidence="3" id="KW-1185">Reference proteome</keyword>
<sequence length="257" mass="28583">MSTRNRAEFGNYLRQRRTLLPPDRPSTRRRVPGLRRQEVAEAAGISVEYLTRLEQGRVPHPSREVLAALGRALELATGERDHMFRLAGEAPPGPPTPDSVVRPGLLRALRGLDDALPVTVHDGRLEMLARNAAATDLYGPIDGEGRYRHNIVHQGFTAGTRHVLGDAGAHEYTRWATAELRAALGRYPDDEHLRSLLAELTATSADFRSHWARGEAASARSGVKQVRHPARGWLAFQTELLHDPERDHWIVFYAPAA</sequence>
<name>A0ABT9MV34_9ACTN</name>
<dbReference type="PANTHER" id="PTHR35010:SF2">
    <property type="entry name" value="BLL4672 PROTEIN"/>
    <property type="match status" value="1"/>
</dbReference>
<dbReference type="Gene3D" id="3.30.450.180">
    <property type="match status" value="1"/>
</dbReference>
<accession>A0ABT9MV34</accession>
<dbReference type="SUPFAM" id="SSF47413">
    <property type="entry name" value="lambda repressor-like DNA-binding domains"/>
    <property type="match status" value="1"/>
</dbReference>
<dbReference type="InterPro" id="IPR041413">
    <property type="entry name" value="MLTR_LBD"/>
</dbReference>
<dbReference type="Pfam" id="PF17765">
    <property type="entry name" value="MLTR_LBD"/>
    <property type="match status" value="1"/>
</dbReference>
<evidence type="ECO:0000259" key="1">
    <source>
        <dbReference type="PROSITE" id="PS50943"/>
    </source>
</evidence>
<dbReference type="PROSITE" id="PS50943">
    <property type="entry name" value="HTH_CROC1"/>
    <property type="match status" value="1"/>
</dbReference>
<dbReference type="PANTHER" id="PTHR35010">
    <property type="entry name" value="BLL4672 PROTEIN-RELATED"/>
    <property type="match status" value="1"/>
</dbReference>
<feature type="domain" description="HTH cro/C1-type" evidence="1">
    <location>
        <begin position="33"/>
        <end position="80"/>
    </location>
</feature>
<dbReference type="RefSeq" id="WP_306830618.1">
    <property type="nucleotide sequence ID" value="NZ_JAUSRA010000001.1"/>
</dbReference>
<dbReference type="InterPro" id="IPR010982">
    <property type="entry name" value="Lambda_DNA-bd_dom_sf"/>
</dbReference>
<organism evidence="2 3">
    <name type="scientific">Catenuloplanes nepalensis</name>
    <dbReference type="NCBI Taxonomy" id="587533"/>
    <lineage>
        <taxon>Bacteria</taxon>
        <taxon>Bacillati</taxon>
        <taxon>Actinomycetota</taxon>
        <taxon>Actinomycetes</taxon>
        <taxon>Micromonosporales</taxon>
        <taxon>Micromonosporaceae</taxon>
        <taxon>Catenuloplanes</taxon>
    </lineage>
</organism>
<comment type="caution">
    <text evidence="2">The sequence shown here is derived from an EMBL/GenBank/DDBJ whole genome shotgun (WGS) entry which is preliminary data.</text>
</comment>
<dbReference type="SMART" id="SM00530">
    <property type="entry name" value="HTH_XRE"/>
    <property type="match status" value="1"/>
</dbReference>
<proteinExistence type="predicted"/>
<dbReference type="InterPro" id="IPR001387">
    <property type="entry name" value="Cro/C1-type_HTH"/>
</dbReference>
<gene>
    <name evidence="2" type="ORF">J2S43_003605</name>
</gene>
<protein>
    <submittedName>
        <fullName evidence="2">Transcriptional regulator with XRE-family HTH domain</fullName>
    </submittedName>
</protein>
<evidence type="ECO:0000313" key="2">
    <source>
        <dbReference type="EMBL" id="MDP9795093.1"/>
    </source>
</evidence>
<evidence type="ECO:0000313" key="3">
    <source>
        <dbReference type="Proteomes" id="UP001240984"/>
    </source>
</evidence>
<dbReference type="Gene3D" id="1.10.260.40">
    <property type="entry name" value="lambda repressor-like DNA-binding domains"/>
    <property type="match status" value="1"/>
</dbReference>
<dbReference type="Proteomes" id="UP001240984">
    <property type="component" value="Unassembled WGS sequence"/>
</dbReference>